<dbReference type="Proteomes" id="UP000005990">
    <property type="component" value="Unassembled WGS sequence"/>
</dbReference>
<comment type="catalytic activity">
    <reaction evidence="3">
        <text>cytidine(34) in elongator tRNA(Met) + acetate + ATP = N(4)-acetylcytidine(34) in elongator tRNA(Met) + AMP + diphosphate</text>
        <dbReference type="Rhea" id="RHEA:58144"/>
        <dbReference type="Rhea" id="RHEA-COMP:10693"/>
        <dbReference type="Rhea" id="RHEA-COMP:10694"/>
        <dbReference type="ChEBI" id="CHEBI:30089"/>
        <dbReference type="ChEBI" id="CHEBI:30616"/>
        <dbReference type="ChEBI" id="CHEBI:33019"/>
        <dbReference type="ChEBI" id="CHEBI:74900"/>
        <dbReference type="ChEBI" id="CHEBI:82748"/>
        <dbReference type="ChEBI" id="CHEBI:456215"/>
    </reaction>
</comment>
<comment type="similarity">
    <text evidence="3">Belongs to the TmcAL family.</text>
</comment>
<dbReference type="STRING" id="908337.HMPREF9257_1403"/>
<dbReference type="GO" id="GO:0005737">
    <property type="term" value="C:cytoplasm"/>
    <property type="evidence" value="ECO:0007669"/>
    <property type="project" value="UniProtKB-SubCell"/>
</dbReference>
<keyword evidence="3" id="KW-0963">Cytoplasm</keyword>
<keyword evidence="2 3" id="KW-0819">tRNA processing</keyword>
<dbReference type="InterPro" id="IPR008513">
    <property type="entry name" value="tRNA(Met)_cyd_acetate_ligase"/>
</dbReference>
<protein>
    <recommendedName>
        <fullName evidence="3">tRNA(Met) cytidine acetate ligase</fullName>
        <ecNumber evidence="3">6.3.4.-</ecNumber>
    </recommendedName>
</protein>
<dbReference type="PANTHER" id="PTHR37825">
    <property type="entry name" value="TRNA(MET) CYTIDINE ACETATE LIGASE"/>
    <property type="match status" value="1"/>
</dbReference>
<evidence type="ECO:0000256" key="1">
    <source>
        <dbReference type="ARBA" id="ARBA00022598"/>
    </source>
</evidence>
<comment type="function">
    <text evidence="3">Catalyzes the formation of N(4)-acetylcytidine (ac(4)C) at the wobble position of elongator tRNA(Met), using acetate and ATP as substrates. First activates an acetate ion to form acetyladenylate (Ac-AMP) and then transfers the acetyl group to tRNA to form ac(4)C34.</text>
</comment>
<keyword evidence="3" id="KW-0067">ATP-binding</keyword>
<organism evidence="4 5">
    <name type="scientific">Eremococcus coleocola ACS-139-V-Col8</name>
    <dbReference type="NCBI Taxonomy" id="908337"/>
    <lineage>
        <taxon>Bacteria</taxon>
        <taxon>Bacillati</taxon>
        <taxon>Bacillota</taxon>
        <taxon>Bacilli</taxon>
        <taxon>Lactobacillales</taxon>
        <taxon>Aerococcaceae</taxon>
        <taxon>Eremococcus</taxon>
    </lineage>
</organism>
<comment type="caution">
    <text evidence="4">The sequence shown here is derived from an EMBL/GenBank/DDBJ whole genome shotgun (WGS) entry which is preliminary data.</text>
</comment>
<dbReference type="Gene3D" id="3.40.50.620">
    <property type="entry name" value="HUPs"/>
    <property type="match status" value="1"/>
</dbReference>
<evidence type="ECO:0000313" key="5">
    <source>
        <dbReference type="Proteomes" id="UP000005990"/>
    </source>
</evidence>
<evidence type="ECO:0000256" key="2">
    <source>
        <dbReference type="ARBA" id="ARBA00022694"/>
    </source>
</evidence>
<dbReference type="eggNOG" id="COG1323">
    <property type="taxonomic scope" value="Bacteria"/>
</dbReference>
<dbReference type="PANTHER" id="PTHR37825:SF1">
    <property type="entry name" value="TRNA(MET) CYTIDINE ACETATE LIGASE"/>
    <property type="match status" value="1"/>
</dbReference>
<gene>
    <name evidence="3" type="primary">tmcAL</name>
    <name evidence="4" type="ORF">HMPREF9257_1403</name>
</gene>
<accession>E4KPB6</accession>
<dbReference type="GO" id="GO:0005524">
    <property type="term" value="F:ATP binding"/>
    <property type="evidence" value="ECO:0007669"/>
    <property type="project" value="UniProtKB-KW"/>
</dbReference>
<dbReference type="OrthoDB" id="9769796at2"/>
<dbReference type="GO" id="GO:0000049">
    <property type="term" value="F:tRNA binding"/>
    <property type="evidence" value="ECO:0007669"/>
    <property type="project" value="UniProtKB-KW"/>
</dbReference>
<sequence length="386" mass="43582">MDAFGIIAEYNPFHLGHDYQMKQFKESLDNQAILLVLMSGNSVQRGEFAAYDKWSRAQMALAAGADLVIEAPVLMNLQAADQFAQVGVNLLDLLACASFGFGTEKASLSDLENHLTWRHQNQLDLDQAVQKQLKQGLSYAAAYQEAIHTLGSQSAFDPSLPNHLLALQYIQANQSLSRPMVIQVLKRLVKQDKQRLMSGSQIRSFLAGGGNPQCIPLPKKSQELVQDQALVTWEDYFHLLKYRLLTHSPESLSQIFGVREGLEYSLLAKIEASQSFDDFISLLTSKRWTRASLQRICLAILLNISWQEFEAYRAKFWQAPCLRCLAVSGLGQTYLRQLDQSKIKVFANLKQDYINYGLNLRVDKVFSMNDKVSDQIKGRFPLGIKK</sequence>
<dbReference type="InterPro" id="IPR014729">
    <property type="entry name" value="Rossmann-like_a/b/a_fold"/>
</dbReference>
<evidence type="ECO:0000256" key="3">
    <source>
        <dbReference type="HAMAP-Rule" id="MF_01539"/>
    </source>
</evidence>
<dbReference type="Pfam" id="PF05636">
    <property type="entry name" value="HIGH_NTase1"/>
    <property type="match status" value="1"/>
</dbReference>
<keyword evidence="3" id="KW-0694">RNA-binding</keyword>
<keyword evidence="1 3" id="KW-0436">Ligase</keyword>
<dbReference type="GO" id="GO:0016879">
    <property type="term" value="F:ligase activity, forming carbon-nitrogen bonds"/>
    <property type="evidence" value="ECO:0007669"/>
    <property type="project" value="UniProtKB-UniRule"/>
</dbReference>
<keyword evidence="5" id="KW-1185">Reference proteome</keyword>
<comment type="caution">
    <text evidence="3">Lacks conserved residue(s) required for the propagation of feature annotation.</text>
</comment>
<keyword evidence="3" id="KW-0547">Nucleotide-binding</keyword>
<dbReference type="AlphaFoldDB" id="E4KPB6"/>
<feature type="binding site" evidence="3">
    <location>
        <begin position="7"/>
        <end position="20"/>
    </location>
    <ligand>
        <name>ATP</name>
        <dbReference type="ChEBI" id="CHEBI:30616"/>
    </ligand>
</feature>
<reference evidence="4 5" key="1">
    <citation type="submission" date="2010-10" db="EMBL/GenBank/DDBJ databases">
        <authorList>
            <person name="Durkin A.S."/>
            <person name="Madupu R."/>
            <person name="Torralba M."/>
            <person name="Gillis M."/>
            <person name="Methe B."/>
            <person name="Sutton G."/>
            <person name="Nelson K.E."/>
        </authorList>
    </citation>
    <scope>NUCLEOTIDE SEQUENCE [LARGE SCALE GENOMIC DNA]</scope>
    <source>
        <strain evidence="4 5">ACS-139-V-Col8</strain>
    </source>
</reference>
<dbReference type="RefSeq" id="WP_006418239.1">
    <property type="nucleotide sequence ID" value="NZ_AENN01000015.1"/>
</dbReference>
<dbReference type="GO" id="GO:0006400">
    <property type="term" value="P:tRNA modification"/>
    <property type="evidence" value="ECO:0007669"/>
    <property type="project" value="UniProtKB-UniRule"/>
</dbReference>
<name>E4KPB6_9LACT</name>
<evidence type="ECO:0000313" key="4">
    <source>
        <dbReference type="EMBL" id="EFR31036.1"/>
    </source>
</evidence>
<proteinExistence type="inferred from homology"/>
<dbReference type="EMBL" id="AENN01000015">
    <property type="protein sequence ID" value="EFR31036.1"/>
    <property type="molecule type" value="Genomic_DNA"/>
</dbReference>
<comment type="subcellular location">
    <subcellularLocation>
        <location evidence="3">Cytoplasm</location>
    </subcellularLocation>
</comment>
<feature type="binding site" evidence="3">
    <location>
        <position position="187"/>
    </location>
    <ligand>
        <name>ATP</name>
        <dbReference type="ChEBI" id="CHEBI:30616"/>
    </ligand>
</feature>
<keyword evidence="3" id="KW-0820">tRNA-binding</keyword>
<dbReference type="HAMAP" id="MF_01539">
    <property type="entry name" value="TmcAL"/>
    <property type="match status" value="1"/>
</dbReference>
<dbReference type="SUPFAM" id="SSF52374">
    <property type="entry name" value="Nucleotidylyl transferase"/>
    <property type="match status" value="1"/>
</dbReference>
<feature type="binding site" evidence="3">
    <location>
        <position position="102"/>
    </location>
    <ligand>
        <name>ATP</name>
        <dbReference type="ChEBI" id="CHEBI:30616"/>
    </ligand>
</feature>
<feature type="binding site" evidence="3">
    <location>
        <position position="162"/>
    </location>
    <ligand>
        <name>ATP</name>
        <dbReference type="ChEBI" id="CHEBI:30616"/>
    </ligand>
</feature>
<dbReference type="EC" id="6.3.4.-" evidence="3"/>